<protein>
    <submittedName>
        <fullName evidence="1">Uncharacterized protein</fullName>
    </submittedName>
</protein>
<name>A0ACB7SXI0_HYAAI</name>
<evidence type="ECO:0000313" key="2">
    <source>
        <dbReference type="Proteomes" id="UP000821845"/>
    </source>
</evidence>
<evidence type="ECO:0000313" key="1">
    <source>
        <dbReference type="EMBL" id="KAH6939315.1"/>
    </source>
</evidence>
<organism evidence="1 2">
    <name type="scientific">Hyalomma asiaticum</name>
    <name type="common">Tick</name>
    <dbReference type="NCBI Taxonomy" id="266040"/>
    <lineage>
        <taxon>Eukaryota</taxon>
        <taxon>Metazoa</taxon>
        <taxon>Ecdysozoa</taxon>
        <taxon>Arthropoda</taxon>
        <taxon>Chelicerata</taxon>
        <taxon>Arachnida</taxon>
        <taxon>Acari</taxon>
        <taxon>Parasitiformes</taxon>
        <taxon>Ixodida</taxon>
        <taxon>Ixodoidea</taxon>
        <taxon>Ixodidae</taxon>
        <taxon>Hyalomminae</taxon>
        <taxon>Hyalomma</taxon>
    </lineage>
</organism>
<gene>
    <name evidence="1" type="ORF">HPB50_016941</name>
</gene>
<accession>A0ACB7SXI0</accession>
<comment type="caution">
    <text evidence="1">The sequence shown here is derived from an EMBL/GenBank/DDBJ whole genome shotgun (WGS) entry which is preliminary data.</text>
</comment>
<keyword evidence="2" id="KW-1185">Reference proteome</keyword>
<proteinExistence type="predicted"/>
<dbReference type="EMBL" id="CM023482">
    <property type="protein sequence ID" value="KAH6939315.1"/>
    <property type="molecule type" value="Genomic_DNA"/>
</dbReference>
<dbReference type="Proteomes" id="UP000821845">
    <property type="component" value="Chromosome 2"/>
</dbReference>
<reference evidence="1" key="1">
    <citation type="submission" date="2020-05" db="EMBL/GenBank/DDBJ databases">
        <title>Large-scale comparative analyses of tick genomes elucidate their genetic diversity and vector capacities.</title>
        <authorList>
            <person name="Jia N."/>
            <person name="Wang J."/>
            <person name="Shi W."/>
            <person name="Du L."/>
            <person name="Sun Y."/>
            <person name="Zhan W."/>
            <person name="Jiang J."/>
            <person name="Wang Q."/>
            <person name="Zhang B."/>
            <person name="Ji P."/>
            <person name="Sakyi L.B."/>
            <person name="Cui X."/>
            <person name="Yuan T."/>
            <person name="Jiang B."/>
            <person name="Yang W."/>
            <person name="Lam T.T.-Y."/>
            <person name="Chang Q."/>
            <person name="Ding S."/>
            <person name="Wang X."/>
            <person name="Zhu J."/>
            <person name="Ruan X."/>
            <person name="Zhao L."/>
            <person name="Wei J."/>
            <person name="Que T."/>
            <person name="Du C."/>
            <person name="Cheng J."/>
            <person name="Dai P."/>
            <person name="Han X."/>
            <person name="Huang E."/>
            <person name="Gao Y."/>
            <person name="Liu J."/>
            <person name="Shao H."/>
            <person name="Ye R."/>
            <person name="Li L."/>
            <person name="Wei W."/>
            <person name="Wang X."/>
            <person name="Wang C."/>
            <person name="Yang T."/>
            <person name="Huo Q."/>
            <person name="Li W."/>
            <person name="Guo W."/>
            <person name="Chen H."/>
            <person name="Zhou L."/>
            <person name="Ni X."/>
            <person name="Tian J."/>
            <person name="Zhou Y."/>
            <person name="Sheng Y."/>
            <person name="Liu T."/>
            <person name="Pan Y."/>
            <person name="Xia L."/>
            <person name="Li J."/>
            <person name="Zhao F."/>
            <person name="Cao W."/>
        </authorList>
    </citation>
    <scope>NUCLEOTIDE SEQUENCE</scope>
    <source>
        <strain evidence="1">Hyas-2018</strain>
    </source>
</reference>
<sequence>MEDAHEQLEAALAQPGAMAKQQRSEGLERSLNKWRVVLAMADPAKRHHENEARLAGLGEGSRVPPDELEQGQLVAVGSGTGAALQGHAETPPAATPQSPAAQHRPLKPPPAAASSSSSPATSPAAAQSSPSNRYDHSHAGSLACDTERDSMPAIASTGSRGGGTAEPLMAAPPGNPEALLNGQQQQASFRPPRQPATLQPQPQPQPQPLNPEALGDRGEPRQPAHWEVVNGEKSGLRCKGPVQKGYGAAPMGAVSAAAAPSYVAPPHVVLLHINPGETIFFQMGDQMQFVQGPATVQLVSNSSTPPMAVPVQVPPGHVMQQIVDENGTLRHIILSPQPPHVAMPQPAAYTGAAPGAAQPAFYPYPATAAAGPAAQASPSAAPPFVGQFHSPAAMQSQLSPHSPQGHANPSGQPHKDERSQKQFFKLRKKLESRPPPSASGAHSESPRSKALVQLSSLRVPTVSQLGARQAVASWSAPEASGGATLDGVAYELLLSEKGLDRPAKLFKCGKSLEQKLEDLKPATEYLLCIQAHLDDIRGSPSPSVEFKTSSCEPDTPQPPKLVSRTKNTIVVKWNAPSDNGSKITCYVLEYDQGNEGQFVPVFTGLQKQFKVSKLAASTVYSFRLAATNAVGTSPWSGVSRFTTCGAAPPAPEPPKVVQVTCSTATLEWNARPCDDSYTLSIEQEGSQHGFLPVYNGSDTKFTCTRLVRKTEYRFRLVAHNEEGSSGPSRVGTLQTLADRPGRPSRPCAKGRVHSNHFVAAWDAPKDDGGAPVTHYCLQMDSGKGFDAVYTGSEREATCTGLEPGSSYRLRVNCTSCGGTSDFSEVSTVVTTALCPGVCDPPRLHGKPKAISAHLRWGAASSTGGAAVTSYELQVSEEDDSQSRVAYRGPDMDCTVAGLSPGCTYLFRVRAVNSVGAGPWSEPLQAQSGAGSPDPPTNLAVQVRSSTCAAVSWDEAVCHGAPVLEYQLECRRIGGEEDAAYVQAYAGRNTHYEARNLEPASTYCFRVMACSSAGSSTFSDPVECSTPAGVPGHVGSMTCVRGPTSLEVSWSAPACHGADITHYLVEVCEGSPVHSQAQASSPAPSAPVTHTTEGTQILLVDLQPETNYSTQALPPPAPTLECLSAGHNSLRLRWTDHQAARDVLQYTLDMEVKPGIFATLYQGPSRSYKALRLQENQAYRFRVRASSDAGDGPYSEPYSFTTSRAAPPAVKAPRASPLGESSCLLEWQPVKPVGEDPISYVVQLQHSGNSEFSVASRPLLRAGPLCLPASAFLTAAPIQQPHNCVPQVYRGRDTSCTLSNLVPRGAFHWARVAAVRHCPQSPEPLCGPYGPATSFQLSTPTATASEQASESATAASRCTTWTLGDQQCAGLLVGVFTLAAVLVAVVLQELVSWTQ</sequence>